<dbReference type="InterPro" id="IPR042178">
    <property type="entry name" value="Serpin_sf_1"/>
</dbReference>
<dbReference type="AlphaFoldDB" id="A0A5E4M4T5"/>
<evidence type="ECO:0000256" key="2">
    <source>
        <dbReference type="ARBA" id="ARBA00009500"/>
    </source>
</evidence>
<dbReference type="Proteomes" id="UP000325440">
    <property type="component" value="Unassembled WGS sequence"/>
</dbReference>
<dbReference type="CDD" id="cd00172">
    <property type="entry name" value="serpin"/>
    <property type="match status" value="1"/>
</dbReference>
<evidence type="ECO:0000313" key="12">
    <source>
        <dbReference type="Proteomes" id="UP000325440"/>
    </source>
</evidence>
<feature type="signal peptide" evidence="9">
    <location>
        <begin position="1"/>
        <end position="19"/>
    </location>
</feature>
<comment type="subcellular location">
    <subcellularLocation>
        <location evidence="1">Secreted</location>
    </subcellularLocation>
</comment>
<dbReference type="InterPro" id="IPR000215">
    <property type="entry name" value="Serpin_fam"/>
</dbReference>
<evidence type="ECO:0000259" key="10">
    <source>
        <dbReference type="SMART" id="SM00093"/>
    </source>
</evidence>
<evidence type="ECO:0000313" key="11">
    <source>
        <dbReference type="EMBL" id="VVC24384.1"/>
    </source>
</evidence>
<accession>A0A5E4M4T5</accession>
<name>A0A5E4M4T5_9HEMI</name>
<dbReference type="InterPro" id="IPR023796">
    <property type="entry name" value="Serpin_dom"/>
</dbReference>
<keyword evidence="5 9" id="KW-0732">Signal</keyword>
<proteinExistence type="inferred from homology"/>
<dbReference type="OrthoDB" id="671595at2759"/>
<keyword evidence="7" id="KW-0325">Glycoprotein</keyword>
<dbReference type="Gene3D" id="2.30.39.10">
    <property type="entry name" value="Alpha-1-antitrypsin, domain 1"/>
    <property type="match status" value="2"/>
</dbReference>
<feature type="domain" description="Serpin" evidence="10">
    <location>
        <begin position="36"/>
        <end position="398"/>
    </location>
</feature>
<dbReference type="PROSITE" id="PS00284">
    <property type="entry name" value="SERPIN"/>
    <property type="match status" value="1"/>
</dbReference>
<dbReference type="Gene3D" id="3.30.497.10">
    <property type="entry name" value="Antithrombin, subunit I, domain 2"/>
    <property type="match status" value="2"/>
</dbReference>
<keyword evidence="3" id="KW-0964">Secreted</keyword>
<evidence type="ECO:0000256" key="6">
    <source>
        <dbReference type="ARBA" id="ARBA00022900"/>
    </source>
</evidence>
<evidence type="ECO:0000256" key="1">
    <source>
        <dbReference type="ARBA" id="ARBA00004613"/>
    </source>
</evidence>
<organism evidence="11 12">
    <name type="scientific">Cinara cedri</name>
    <dbReference type="NCBI Taxonomy" id="506608"/>
    <lineage>
        <taxon>Eukaryota</taxon>
        <taxon>Metazoa</taxon>
        <taxon>Ecdysozoa</taxon>
        <taxon>Arthropoda</taxon>
        <taxon>Hexapoda</taxon>
        <taxon>Insecta</taxon>
        <taxon>Pterygota</taxon>
        <taxon>Neoptera</taxon>
        <taxon>Paraneoptera</taxon>
        <taxon>Hemiptera</taxon>
        <taxon>Sternorrhyncha</taxon>
        <taxon>Aphidomorpha</taxon>
        <taxon>Aphidoidea</taxon>
        <taxon>Aphididae</taxon>
        <taxon>Lachninae</taxon>
        <taxon>Cinara</taxon>
    </lineage>
</organism>
<dbReference type="SUPFAM" id="SSF56574">
    <property type="entry name" value="Serpins"/>
    <property type="match status" value="2"/>
</dbReference>
<dbReference type="InterPro" id="IPR042185">
    <property type="entry name" value="Serpin_sf_2"/>
</dbReference>
<dbReference type="PANTHER" id="PTHR11461">
    <property type="entry name" value="SERINE PROTEASE INHIBITOR, SERPIN"/>
    <property type="match status" value="1"/>
</dbReference>
<feature type="chain" id="PRO_5022770278" evidence="9">
    <location>
        <begin position="20"/>
        <end position="809"/>
    </location>
</feature>
<protein>
    <submittedName>
        <fullName evidence="11">Serpin domain,Serpin, conserved site</fullName>
    </submittedName>
</protein>
<dbReference type="PANTHER" id="PTHR11461:SF367">
    <property type="entry name" value="GH21475P-RELATED"/>
    <property type="match status" value="1"/>
</dbReference>
<evidence type="ECO:0000256" key="9">
    <source>
        <dbReference type="SAM" id="SignalP"/>
    </source>
</evidence>
<sequence length="809" mass="91718">MKSYFFMCIVISLTLVVFARHKTIYKYKPEVDNFNWNLCKALHDAEKNNAVISSISVKLMLLMLYEGALGNTSDQIRRVAGFSGNKTNDRTTYSQKLQSLQSHEKDDYEFEIGTKLFIDKRAHPSILFLEIINQWYNSSYKEVDFNQSEDAVNSINEWAKNITHGHIQNLITEAETKENTLLILLNAIYFKGYWTTPFNINLTKVDKFYLNSKTTVDVPLMTVIDKFEISKIDSLDSRIITLPYKGNKFVMYIILPNSKEGLDVLIKKINPSVLSKSIKNMQTLNTKVILPKFNFEYTSVLGPILQKLGITDMFGAKSNLTNLGSGPLGNLKVSNVLQKAGLEVNEQGSTAHVVTEVDLDSRFGTPIEAVFEVKRPFLFLIEDITSDTIAFVGKVTNPLSHGSPIVSIPQTNTPNQTQIKHVWEDGNEKICLGVDNFQPSFTYFDSELFQELGLNQLNSNFAVSPASIKNILSLLSEGAHGHTLEQLKAILRLPNDQSKLHKLLHLNQLSMNSDTINLKIVNNIFVNNKHNISINFKDIANNFYSAYISEINFQNIDESIKLINEKISADTKGLINNIVSNDDFDGTTELLLANVLYFKGDWLVEFNESKTKSQCFYTKQKLCTNVNMMNLEYKLKHGYIININAQAVELVYKDENFSMIVILPDEDISLLQLVKNLQHNNLSMILNSLEQNHVDLYLPRFKIDYSTKLSTVLKKMGLISIFEWNANISSIFDPKKNIHVKDITHKVTVEINEKGSIASAVTVANVMTLSCIPELKKVTMNVNRPFVFYIINRITQTTLFSGQVHNISA</sequence>
<dbReference type="FunFam" id="2.30.39.10:FF:000030">
    <property type="entry name" value="Serpin 2"/>
    <property type="match status" value="1"/>
</dbReference>
<dbReference type="EMBL" id="CABPRJ010000002">
    <property type="protein sequence ID" value="VVC24384.1"/>
    <property type="molecule type" value="Genomic_DNA"/>
</dbReference>
<dbReference type="GO" id="GO:0005615">
    <property type="term" value="C:extracellular space"/>
    <property type="evidence" value="ECO:0007669"/>
    <property type="project" value="InterPro"/>
</dbReference>
<dbReference type="GO" id="GO:0004867">
    <property type="term" value="F:serine-type endopeptidase inhibitor activity"/>
    <property type="evidence" value="ECO:0007669"/>
    <property type="project" value="UniProtKB-KW"/>
</dbReference>
<feature type="domain" description="Serpin" evidence="10">
    <location>
        <begin position="446"/>
        <end position="807"/>
    </location>
</feature>
<keyword evidence="4" id="KW-0646">Protease inhibitor</keyword>
<evidence type="ECO:0000256" key="3">
    <source>
        <dbReference type="ARBA" id="ARBA00022525"/>
    </source>
</evidence>
<keyword evidence="6" id="KW-0722">Serine protease inhibitor</keyword>
<dbReference type="Pfam" id="PF00079">
    <property type="entry name" value="Serpin"/>
    <property type="match status" value="2"/>
</dbReference>
<keyword evidence="12" id="KW-1185">Reference proteome</keyword>
<dbReference type="InterPro" id="IPR023795">
    <property type="entry name" value="Serpin_CS"/>
</dbReference>
<reference evidence="11 12" key="1">
    <citation type="submission" date="2019-08" db="EMBL/GenBank/DDBJ databases">
        <authorList>
            <person name="Alioto T."/>
            <person name="Alioto T."/>
            <person name="Gomez Garrido J."/>
        </authorList>
    </citation>
    <scope>NUCLEOTIDE SEQUENCE [LARGE SCALE GENOMIC DNA]</scope>
</reference>
<evidence type="ECO:0000256" key="4">
    <source>
        <dbReference type="ARBA" id="ARBA00022690"/>
    </source>
</evidence>
<evidence type="ECO:0000256" key="7">
    <source>
        <dbReference type="ARBA" id="ARBA00023180"/>
    </source>
</evidence>
<dbReference type="SMART" id="SM00093">
    <property type="entry name" value="SERPIN"/>
    <property type="match status" value="2"/>
</dbReference>
<evidence type="ECO:0000256" key="5">
    <source>
        <dbReference type="ARBA" id="ARBA00022729"/>
    </source>
</evidence>
<dbReference type="InterPro" id="IPR036186">
    <property type="entry name" value="Serpin_sf"/>
</dbReference>
<comment type="similarity">
    <text evidence="2 8">Belongs to the serpin family.</text>
</comment>
<gene>
    <name evidence="11" type="ORF">CINCED_3A016559</name>
</gene>
<evidence type="ECO:0000256" key="8">
    <source>
        <dbReference type="RuleBase" id="RU000411"/>
    </source>
</evidence>